<feature type="transmembrane region" description="Helical" evidence="1">
    <location>
        <begin position="21"/>
        <end position="41"/>
    </location>
</feature>
<organism evidence="2 3">
    <name type="scientific">Roseiterribacter gracilis</name>
    <dbReference type="NCBI Taxonomy" id="2812848"/>
    <lineage>
        <taxon>Bacteria</taxon>
        <taxon>Pseudomonadati</taxon>
        <taxon>Pseudomonadota</taxon>
        <taxon>Alphaproteobacteria</taxon>
        <taxon>Rhodospirillales</taxon>
        <taxon>Roseiterribacteraceae</taxon>
        <taxon>Roseiterribacter</taxon>
    </lineage>
</organism>
<accession>A0A8S8XGS1</accession>
<gene>
    <name evidence="2" type="ORF">TMPK1_34380</name>
</gene>
<keyword evidence="1" id="KW-0472">Membrane</keyword>
<proteinExistence type="predicted"/>
<feature type="transmembrane region" description="Helical" evidence="1">
    <location>
        <begin position="304"/>
        <end position="325"/>
    </location>
</feature>
<comment type="caution">
    <text evidence="2">The sequence shown here is derived from an EMBL/GenBank/DDBJ whole genome shotgun (WGS) entry which is preliminary data.</text>
</comment>
<protein>
    <submittedName>
        <fullName evidence="2">Uncharacterized protein</fullName>
    </submittedName>
</protein>
<evidence type="ECO:0000256" key="1">
    <source>
        <dbReference type="SAM" id="Phobius"/>
    </source>
</evidence>
<evidence type="ECO:0000313" key="3">
    <source>
        <dbReference type="Proteomes" id="UP000681075"/>
    </source>
</evidence>
<feature type="transmembrane region" description="Helical" evidence="1">
    <location>
        <begin position="220"/>
        <end position="242"/>
    </location>
</feature>
<feature type="transmembrane region" description="Helical" evidence="1">
    <location>
        <begin position="276"/>
        <end position="297"/>
    </location>
</feature>
<dbReference type="EMBL" id="BOPV01000001">
    <property type="protein sequence ID" value="GIL41201.1"/>
    <property type="molecule type" value="Genomic_DNA"/>
</dbReference>
<name>A0A8S8XGS1_9PROT</name>
<feature type="transmembrane region" description="Helical" evidence="1">
    <location>
        <begin position="99"/>
        <end position="119"/>
    </location>
</feature>
<dbReference type="Proteomes" id="UP000681075">
    <property type="component" value="Unassembled WGS sequence"/>
</dbReference>
<reference evidence="2" key="1">
    <citation type="submission" date="2021-02" db="EMBL/GenBank/DDBJ databases">
        <title>Genome sequence of Rhodospirillales sp. strain TMPK1 isolated from soil.</title>
        <authorList>
            <person name="Nakai R."/>
            <person name="Kusada H."/>
            <person name="Tamaki H."/>
        </authorList>
    </citation>
    <scope>NUCLEOTIDE SEQUENCE</scope>
    <source>
        <strain evidence="2">TMPK1</strain>
    </source>
</reference>
<keyword evidence="1" id="KW-1133">Transmembrane helix</keyword>
<dbReference type="RefSeq" id="WP_420244590.1">
    <property type="nucleotide sequence ID" value="NZ_BOPV01000001.1"/>
</dbReference>
<feature type="transmembrane region" description="Helical" evidence="1">
    <location>
        <begin position="173"/>
        <end position="200"/>
    </location>
</feature>
<keyword evidence="1" id="KW-0812">Transmembrane</keyword>
<evidence type="ECO:0000313" key="2">
    <source>
        <dbReference type="EMBL" id="GIL41201.1"/>
    </source>
</evidence>
<sequence>MTAQQTATSPRLRADTIRVSVILAATLLALVPLFVVESLPLHDYPSHLARMYVLLQAGHDEVLNRYYEIHWALMPNLAMDILVPPLARAIGSVELAGKLFVALTMLLLSSGTMFLHAAIHRRVSLWPLLSVVLLYNGILWFGFLNFLFSLGLFLWAFGIFVRTQDWPVMSRVPLCAILCVILFVAHLFGFALFLVAVAGWSFGRMWVRDLTFRGVVREGLLVLPATLLCLSLFLFATPTSSVASETSWSDLRRPWHYIAKLQATLFAVDFNDSLTLVAALLVASIVVLGFVAGWVRLDRRMVPVLGLLSLCFAAMPMMVSSSYFAYHRMPIVLAFVSVTALDWTVRAPARALAAILFAFIVLRVEEVSVQWRQLDNDFAPIRSAMRTLPKGTRLTTAMAAPPGLPAPALLHVPSHIVLDADGFYPGVFSFPGQQPINFTPAYAELGGHIGSRSIFHRFPLNFDSYGPQFDPFVPTLLAQFDVLLTFQDSYLTLPQGLVLLKASGPWKLYRLAH</sequence>
<keyword evidence="3" id="KW-1185">Reference proteome</keyword>
<feature type="transmembrane region" description="Helical" evidence="1">
    <location>
        <begin position="139"/>
        <end position="161"/>
    </location>
</feature>
<dbReference type="AlphaFoldDB" id="A0A8S8XGS1"/>